<dbReference type="AlphaFoldDB" id="A0AAW8UI78"/>
<dbReference type="RefSeq" id="WP_311804553.1">
    <property type="nucleotide sequence ID" value="NZ_JARQCH010000016.1"/>
</dbReference>
<reference evidence="1" key="1">
    <citation type="submission" date="2023-03" db="EMBL/GenBank/DDBJ databases">
        <authorList>
            <person name="Shen W."/>
            <person name="Cai J."/>
        </authorList>
    </citation>
    <scope>NUCLEOTIDE SEQUENCE</scope>
    <source>
        <strain evidence="1">Y37</strain>
    </source>
</reference>
<evidence type="ECO:0000313" key="2">
    <source>
        <dbReference type="Proteomes" id="UP001250218"/>
    </source>
</evidence>
<comment type="caution">
    <text evidence="1">The sequence shown here is derived from an EMBL/GenBank/DDBJ whole genome shotgun (WGS) entry which is preliminary data.</text>
</comment>
<dbReference type="Proteomes" id="UP001250218">
    <property type="component" value="Unassembled WGS sequence"/>
</dbReference>
<dbReference type="InterPro" id="IPR043895">
    <property type="entry name" value="DUF5839"/>
</dbReference>
<protein>
    <submittedName>
        <fullName evidence="1">Uncharacterized protein</fullName>
    </submittedName>
</protein>
<sequence>MKIIKGQSLKNAGKLFWKVPESLNDVEIHKGDFALVDTANGEEIVQVIGVFYSKTDELFFSKSDRKITVKKFVIAIQPAPKK</sequence>
<organism evidence="1 2">
    <name type="scientific">Lactococcus lactis</name>
    <dbReference type="NCBI Taxonomy" id="1358"/>
    <lineage>
        <taxon>Bacteria</taxon>
        <taxon>Bacillati</taxon>
        <taxon>Bacillota</taxon>
        <taxon>Bacilli</taxon>
        <taxon>Lactobacillales</taxon>
        <taxon>Streptococcaceae</taxon>
        <taxon>Lactococcus</taxon>
    </lineage>
</organism>
<gene>
    <name evidence="1" type="ORF">P7I04_14635</name>
</gene>
<evidence type="ECO:0000313" key="1">
    <source>
        <dbReference type="EMBL" id="MDT2947236.1"/>
    </source>
</evidence>
<dbReference type="Pfam" id="PF19157">
    <property type="entry name" value="DUF5839"/>
    <property type="match status" value="1"/>
</dbReference>
<accession>A0AAW8UI78</accession>
<proteinExistence type="predicted"/>
<dbReference type="EMBL" id="JARQDL010000036">
    <property type="protein sequence ID" value="MDT2947236.1"/>
    <property type="molecule type" value="Genomic_DNA"/>
</dbReference>
<name>A0AAW8UI78_9LACT</name>